<evidence type="ECO:0000256" key="1">
    <source>
        <dbReference type="ARBA" id="ARBA00022490"/>
    </source>
</evidence>
<accession>A0A9D2SKZ1</accession>
<keyword evidence="3 6" id="KW-0731">Sigma factor</keyword>
<evidence type="ECO:0000313" key="10">
    <source>
        <dbReference type="Proteomes" id="UP000823893"/>
    </source>
</evidence>
<dbReference type="InterPro" id="IPR013325">
    <property type="entry name" value="RNA_pol_sigma_r2"/>
</dbReference>
<gene>
    <name evidence="6" type="primary">sigI</name>
    <name evidence="9" type="ORF">H9935_13805</name>
</gene>
<evidence type="ECO:0000256" key="4">
    <source>
        <dbReference type="ARBA" id="ARBA00023125"/>
    </source>
</evidence>
<feature type="compositionally biased region" description="Basic and acidic residues" evidence="7">
    <location>
        <begin position="118"/>
        <end position="129"/>
    </location>
</feature>
<keyword evidence="6" id="KW-0346">Stress response</keyword>
<evidence type="ECO:0000259" key="8">
    <source>
        <dbReference type="Pfam" id="PF04542"/>
    </source>
</evidence>
<dbReference type="Proteomes" id="UP000823893">
    <property type="component" value="Unassembled WGS sequence"/>
</dbReference>
<proteinExistence type="inferred from homology"/>
<protein>
    <recommendedName>
        <fullName evidence="6">RNA polymerase sigma factor SigI</fullName>
    </recommendedName>
</protein>
<evidence type="ECO:0000256" key="3">
    <source>
        <dbReference type="ARBA" id="ARBA00023082"/>
    </source>
</evidence>
<comment type="caution">
    <text evidence="9">The sequence shown here is derived from an EMBL/GenBank/DDBJ whole genome shotgun (WGS) entry which is preliminary data.</text>
</comment>
<dbReference type="GO" id="GO:0003677">
    <property type="term" value="F:DNA binding"/>
    <property type="evidence" value="ECO:0007669"/>
    <property type="project" value="UniProtKB-UniRule"/>
</dbReference>
<keyword evidence="5 6" id="KW-0804">Transcription</keyword>
<dbReference type="PIRSF" id="PIRSF038953">
    <property type="entry name" value="SigI"/>
    <property type="match status" value="1"/>
</dbReference>
<reference evidence="9" key="2">
    <citation type="submission" date="2021-04" db="EMBL/GenBank/DDBJ databases">
        <authorList>
            <person name="Gilroy R."/>
        </authorList>
    </citation>
    <scope>NUCLEOTIDE SEQUENCE</scope>
    <source>
        <strain evidence="9">ChiSxjej6B18-287</strain>
    </source>
</reference>
<name>A0A9D2SKZ1_9FIRM</name>
<keyword evidence="2 6" id="KW-0805">Transcription regulation</keyword>
<comment type="activity regulation">
    <text evidence="6">Negatively regulated by the anti-sigma-I factor RsgI.</text>
</comment>
<feature type="DNA-binding region" description="H-T-H motif" evidence="6">
    <location>
        <begin position="193"/>
        <end position="212"/>
    </location>
</feature>
<feature type="short sequence motif" description="Polymerase core binding" evidence="6">
    <location>
        <begin position="50"/>
        <end position="63"/>
    </location>
</feature>
<keyword evidence="4 6" id="KW-0238">DNA-binding</keyword>
<dbReference type="AlphaFoldDB" id="A0A9D2SKZ1"/>
<dbReference type="PANTHER" id="PTHR30385">
    <property type="entry name" value="SIGMA FACTOR F FLAGELLAR"/>
    <property type="match status" value="1"/>
</dbReference>
<sequence>MREERDIIRQVKAAREDMQAADVFIGTYMPFIKAETAKFLRRPPVEGHDDELSIAMIAFHEAICGYSAARGAFLKYAAMLIKSRLIDYHRKEQRHSKVISLETPAGDDEEKSLGDTLSDGKDHSEEMTVREATRKEIEELTEQMKTFGVSLTDVADNCPKQERTLASCRKALNYAKENPEILEELLRTKRLPAAKLCQGSGVERKTMERHRKYMIALLLIYTNGYEIIRGHLKQVMKGVTER</sequence>
<evidence type="ECO:0000256" key="5">
    <source>
        <dbReference type="ARBA" id="ARBA00023163"/>
    </source>
</evidence>
<feature type="domain" description="RNA polymerase sigma-70 region 2" evidence="8">
    <location>
        <begin position="25"/>
        <end position="94"/>
    </location>
</feature>
<dbReference type="PANTHER" id="PTHR30385:SF6">
    <property type="entry name" value="RNA POLYMERASE SIGMA FACTOR SIGI"/>
    <property type="match status" value="1"/>
</dbReference>
<dbReference type="InterPro" id="IPR007627">
    <property type="entry name" value="RNA_pol_sigma70_r2"/>
</dbReference>
<dbReference type="SUPFAM" id="SSF88946">
    <property type="entry name" value="Sigma2 domain of RNA polymerase sigma factors"/>
    <property type="match status" value="1"/>
</dbReference>
<dbReference type="EMBL" id="DWWV01000189">
    <property type="protein sequence ID" value="HJC11847.1"/>
    <property type="molecule type" value="Genomic_DNA"/>
</dbReference>
<comment type="similarity">
    <text evidence="6">Belongs to the sigma-70 factor family. SigI subfamily.</text>
</comment>
<dbReference type="Gene3D" id="1.10.1740.10">
    <property type="match status" value="1"/>
</dbReference>
<comment type="subcellular location">
    <subcellularLocation>
        <location evidence="6">Cytoplasm</location>
    </subcellularLocation>
</comment>
<dbReference type="InterPro" id="IPR014244">
    <property type="entry name" value="RNA_pol_sigma-I"/>
</dbReference>
<evidence type="ECO:0000256" key="2">
    <source>
        <dbReference type="ARBA" id="ARBA00023015"/>
    </source>
</evidence>
<dbReference type="HAMAP" id="MF_02064">
    <property type="entry name" value="Sigma70_SigI"/>
    <property type="match status" value="1"/>
</dbReference>
<comment type="function">
    <text evidence="6">Sigma factors are initiation factors that promote the attachment of RNA polymerase to specific initiation sites and are then released.</text>
</comment>
<dbReference type="GO" id="GO:0016987">
    <property type="term" value="F:sigma factor activity"/>
    <property type="evidence" value="ECO:0007669"/>
    <property type="project" value="UniProtKB-UniRule"/>
</dbReference>
<comment type="subunit">
    <text evidence="6">Interacts with RsgI.</text>
</comment>
<evidence type="ECO:0000256" key="6">
    <source>
        <dbReference type="HAMAP-Rule" id="MF_02064"/>
    </source>
</evidence>
<evidence type="ECO:0000256" key="7">
    <source>
        <dbReference type="SAM" id="MobiDB-lite"/>
    </source>
</evidence>
<dbReference type="GO" id="GO:0006352">
    <property type="term" value="P:DNA-templated transcription initiation"/>
    <property type="evidence" value="ECO:0007669"/>
    <property type="project" value="UniProtKB-UniRule"/>
</dbReference>
<dbReference type="GO" id="GO:0005737">
    <property type="term" value="C:cytoplasm"/>
    <property type="evidence" value="ECO:0007669"/>
    <property type="project" value="UniProtKB-SubCell"/>
</dbReference>
<keyword evidence="1 6" id="KW-0963">Cytoplasm</keyword>
<evidence type="ECO:0000313" key="9">
    <source>
        <dbReference type="EMBL" id="HJC11847.1"/>
    </source>
</evidence>
<feature type="region of interest" description="Disordered" evidence="7">
    <location>
        <begin position="99"/>
        <end position="129"/>
    </location>
</feature>
<dbReference type="Pfam" id="PF04542">
    <property type="entry name" value="Sigma70_r2"/>
    <property type="match status" value="1"/>
</dbReference>
<reference evidence="9" key="1">
    <citation type="journal article" date="2021" name="PeerJ">
        <title>Extensive microbial diversity within the chicken gut microbiome revealed by metagenomics and culture.</title>
        <authorList>
            <person name="Gilroy R."/>
            <person name="Ravi A."/>
            <person name="Getino M."/>
            <person name="Pursley I."/>
            <person name="Horton D.L."/>
            <person name="Alikhan N.F."/>
            <person name="Baker D."/>
            <person name="Gharbi K."/>
            <person name="Hall N."/>
            <person name="Watson M."/>
            <person name="Adriaenssens E.M."/>
            <person name="Foster-Nyarko E."/>
            <person name="Jarju S."/>
            <person name="Secka A."/>
            <person name="Antonio M."/>
            <person name="Oren A."/>
            <person name="Chaudhuri R.R."/>
            <person name="La Ragione R."/>
            <person name="Hildebrand F."/>
            <person name="Pallen M.J."/>
        </authorList>
    </citation>
    <scope>NUCLEOTIDE SEQUENCE</scope>
    <source>
        <strain evidence="9">ChiSxjej6B18-287</strain>
    </source>
</reference>
<organism evidence="9 10">
    <name type="scientific">Candidatus Blautia merdigallinarum</name>
    <dbReference type="NCBI Taxonomy" id="2838495"/>
    <lineage>
        <taxon>Bacteria</taxon>
        <taxon>Bacillati</taxon>
        <taxon>Bacillota</taxon>
        <taxon>Clostridia</taxon>
        <taxon>Lachnospirales</taxon>
        <taxon>Lachnospiraceae</taxon>
        <taxon>Blautia</taxon>
    </lineage>
</organism>